<dbReference type="Pfam" id="PF00629">
    <property type="entry name" value="MAM"/>
    <property type="match status" value="1"/>
</dbReference>
<dbReference type="AlphaFoldDB" id="A0A2G8KK67"/>
<sequence>MSMPFSVLVVANPGRCNFDSSQWESDCQWEQLKNDDLDWSWGSSTPSANTGPSSDNTPDSEGANMGTLRVYTQSTTSDGALLLMWGATGNQGNQWNYGRALVTNNNNFRVVLEGILGGTEYSDLAIDDVSFSSSCYSSGVSPTTPGQCEDKFFCMKDGYCVPTSWYCDGVVDCPAGGEDEPEACGKFCYGITDE</sequence>
<feature type="region of interest" description="Disordered" evidence="3">
    <location>
        <begin position="40"/>
        <end position="64"/>
    </location>
</feature>
<dbReference type="InterPro" id="IPR000998">
    <property type="entry name" value="MAM_dom"/>
</dbReference>
<dbReference type="InterPro" id="IPR023415">
    <property type="entry name" value="LDLR_class-A_CS"/>
</dbReference>
<feature type="domain" description="MAM" evidence="4">
    <location>
        <begin position="60"/>
        <end position="137"/>
    </location>
</feature>
<dbReference type="STRING" id="307972.A0A2G8KK67"/>
<reference evidence="5 6" key="1">
    <citation type="journal article" date="2017" name="PLoS Biol.">
        <title>The sea cucumber genome provides insights into morphological evolution and visceral regeneration.</title>
        <authorList>
            <person name="Zhang X."/>
            <person name="Sun L."/>
            <person name="Yuan J."/>
            <person name="Sun Y."/>
            <person name="Gao Y."/>
            <person name="Zhang L."/>
            <person name="Li S."/>
            <person name="Dai H."/>
            <person name="Hamel J.F."/>
            <person name="Liu C."/>
            <person name="Yu Y."/>
            <person name="Liu S."/>
            <person name="Lin W."/>
            <person name="Guo K."/>
            <person name="Jin S."/>
            <person name="Xu P."/>
            <person name="Storey K.B."/>
            <person name="Huan P."/>
            <person name="Zhang T."/>
            <person name="Zhou Y."/>
            <person name="Zhang J."/>
            <person name="Lin C."/>
            <person name="Li X."/>
            <person name="Xing L."/>
            <person name="Huo D."/>
            <person name="Sun M."/>
            <person name="Wang L."/>
            <person name="Mercier A."/>
            <person name="Li F."/>
            <person name="Yang H."/>
            <person name="Xiang J."/>
        </authorList>
    </citation>
    <scope>NUCLEOTIDE SEQUENCE [LARGE SCALE GENOMIC DNA]</scope>
    <source>
        <strain evidence="5">Shaxun</strain>
        <tissue evidence="5">Muscle</tissue>
    </source>
</reference>
<dbReference type="SMART" id="SM00192">
    <property type="entry name" value="LDLa"/>
    <property type="match status" value="1"/>
</dbReference>
<dbReference type="SUPFAM" id="SSF49899">
    <property type="entry name" value="Concanavalin A-like lectins/glucanases"/>
    <property type="match status" value="1"/>
</dbReference>
<dbReference type="PANTHER" id="PTHR23282">
    <property type="entry name" value="APICAL ENDOSOMAL GLYCOPROTEIN PRECURSOR"/>
    <property type="match status" value="1"/>
</dbReference>
<comment type="caution">
    <text evidence="5">The sequence shown here is derived from an EMBL/GenBank/DDBJ whole genome shotgun (WGS) entry which is preliminary data.</text>
</comment>
<dbReference type="PROSITE" id="PS50068">
    <property type="entry name" value="LDLRA_2"/>
    <property type="match status" value="1"/>
</dbReference>
<feature type="compositionally biased region" description="Polar residues" evidence="3">
    <location>
        <begin position="41"/>
        <end position="59"/>
    </location>
</feature>
<dbReference type="SUPFAM" id="SSF57424">
    <property type="entry name" value="LDL receptor-like module"/>
    <property type="match status" value="1"/>
</dbReference>
<keyword evidence="6" id="KW-1185">Reference proteome</keyword>
<dbReference type="GO" id="GO:0016020">
    <property type="term" value="C:membrane"/>
    <property type="evidence" value="ECO:0007669"/>
    <property type="project" value="InterPro"/>
</dbReference>
<dbReference type="SMART" id="SM00137">
    <property type="entry name" value="MAM"/>
    <property type="match status" value="1"/>
</dbReference>
<dbReference type="Pfam" id="PF00057">
    <property type="entry name" value="Ldl_recept_a"/>
    <property type="match status" value="1"/>
</dbReference>
<evidence type="ECO:0000313" key="6">
    <source>
        <dbReference type="Proteomes" id="UP000230750"/>
    </source>
</evidence>
<dbReference type="Gene3D" id="4.10.400.10">
    <property type="entry name" value="Low-density Lipoprotein Receptor"/>
    <property type="match status" value="1"/>
</dbReference>
<dbReference type="PROSITE" id="PS01209">
    <property type="entry name" value="LDLRA_1"/>
    <property type="match status" value="1"/>
</dbReference>
<protein>
    <recommendedName>
        <fullName evidence="4">MAM domain-containing protein</fullName>
    </recommendedName>
</protein>
<dbReference type="CDD" id="cd00112">
    <property type="entry name" value="LDLa"/>
    <property type="match status" value="1"/>
</dbReference>
<evidence type="ECO:0000313" key="5">
    <source>
        <dbReference type="EMBL" id="PIK48360.1"/>
    </source>
</evidence>
<comment type="caution">
    <text evidence="2">Lacks conserved residue(s) required for the propagation of feature annotation.</text>
</comment>
<dbReference type="CDD" id="cd06263">
    <property type="entry name" value="MAM"/>
    <property type="match status" value="1"/>
</dbReference>
<dbReference type="OrthoDB" id="504708at2759"/>
<proteinExistence type="predicted"/>
<evidence type="ECO:0000256" key="3">
    <source>
        <dbReference type="SAM" id="MobiDB-lite"/>
    </source>
</evidence>
<dbReference type="PANTHER" id="PTHR23282:SF146">
    <property type="entry name" value="RT07201P-RELATED"/>
    <property type="match status" value="1"/>
</dbReference>
<evidence type="ECO:0000259" key="4">
    <source>
        <dbReference type="PROSITE" id="PS50060"/>
    </source>
</evidence>
<dbReference type="InterPro" id="IPR036055">
    <property type="entry name" value="LDL_receptor-like_sf"/>
</dbReference>
<evidence type="ECO:0000256" key="2">
    <source>
        <dbReference type="PROSITE-ProRule" id="PRU00124"/>
    </source>
</evidence>
<keyword evidence="1 2" id="KW-1015">Disulfide bond</keyword>
<organism evidence="5 6">
    <name type="scientific">Stichopus japonicus</name>
    <name type="common">Sea cucumber</name>
    <dbReference type="NCBI Taxonomy" id="307972"/>
    <lineage>
        <taxon>Eukaryota</taxon>
        <taxon>Metazoa</taxon>
        <taxon>Echinodermata</taxon>
        <taxon>Eleutherozoa</taxon>
        <taxon>Echinozoa</taxon>
        <taxon>Holothuroidea</taxon>
        <taxon>Aspidochirotacea</taxon>
        <taxon>Aspidochirotida</taxon>
        <taxon>Stichopodidae</taxon>
        <taxon>Apostichopus</taxon>
    </lineage>
</organism>
<name>A0A2G8KK67_STIJA</name>
<evidence type="ECO:0000256" key="1">
    <source>
        <dbReference type="ARBA" id="ARBA00023157"/>
    </source>
</evidence>
<accession>A0A2G8KK67</accession>
<feature type="domain" description="MAM" evidence="4">
    <location>
        <begin position="14"/>
        <end position="57"/>
    </location>
</feature>
<dbReference type="Proteomes" id="UP000230750">
    <property type="component" value="Unassembled WGS sequence"/>
</dbReference>
<dbReference type="InterPro" id="IPR051560">
    <property type="entry name" value="MAM_domain-containing"/>
</dbReference>
<dbReference type="InterPro" id="IPR002172">
    <property type="entry name" value="LDrepeatLR_classA_rpt"/>
</dbReference>
<dbReference type="EMBL" id="MRZV01000526">
    <property type="protein sequence ID" value="PIK48360.1"/>
    <property type="molecule type" value="Genomic_DNA"/>
</dbReference>
<gene>
    <name evidence="5" type="ORF">BSL78_14761</name>
</gene>
<dbReference type="InterPro" id="IPR013320">
    <property type="entry name" value="ConA-like_dom_sf"/>
</dbReference>
<dbReference type="PROSITE" id="PS50060">
    <property type="entry name" value="MAM_2"/>
    <property type="match status" value="2"/>
</dbReference>
<feature type="disulfide bond" evidence="2">
    <location>
        <begin position="148"/>
        <end position="160"/>
    </location>
</feature>
<dbReference type="Gene3D" id="2.60.120.200">
    <property type="match status" value="2"/>
</dbReference>